<evidence type="ECO:0000256" key="11">
    <source>
        <dbReference type="ARBA" id="ARBA00023288"/>
    </source>
</evidence>
<evidence type="ECO:0000256" key="6">
    <source>
        <dbReference type="ARBA" id="ARBA00023136"/>
    </source>
</evidence>
<dbReference type="PANTHER" id="PTHR24246:SF2">
    <property type="entry name" value="ADENOSINE RECEPTOR A3"/>
    <property type="match status" value="1"/>
</dbReference>
<keyword evidence="8" id="KW-0675">Receptor</keyword>
<keyword evidence="3 12" id="KW-0812">Transmembrane</keyword>
<keyword evidence="9" id="KW-0325">Glycoprotein</keyword>
<keyword evidence="11" id="KW-0449">Lipoprotein</keyword>
<gene>
    <name evidence="14" type="primary">Adora3_1</name>
    <name evidence="14" type="ORF">CICMAG_R14984</name>
</gene>
<evidence type="ECO:0000256" key="12">
    <source>
        <dbReference type="SAM" id="Phobius"/>
    </source>
</evidence>
<dbReference type="EMBL" id="VXAE01009525">
    <property type="protein sequence ID" value="NXJ37772.1"/>
    <property type="molecule type" value="Genomic_DNA"/>
</dbReference>
<evidence type="ECO:0000256" key="5">
    <source>
        <dbReference type="ARBA" id="ARBA00023040"/>
    </source>
</evidence>
<sequence length="114" mass="12252">SKMSVGSLDVIYIVTETVIGIFAVVGNALVIWAVKLNPALQKTTFFYTISLALIDIGVGILVMPLAVMVSPGVVTRFYSCLFTCCPMTICSHTSILSLLAITVNRNLGVKLLTR</sequence>
<name>A0A7L0AS12_9AVES</name>
<evidence type="ECO:0000256" key="8">
    <source>
        <dbReference type="ARBA" id="ARBA00023170"/>
    </source>
</evidence>
<comment type="subcellular location">
    <subcellularLocation>
        <location evidence="1">Cell membrane</location>
        <topology evidence="1">Multi-pass membrane protein</topology>
    </subcellularLocation>
</comment>
<dbReference type="GO" id="GO:0030425">
    <property type="term" value="C:dendrite"/>
    <property type="evidence" value="ECO:0007669"/>
    <property type="project" value="TreeGrafter"/>
</dbReference>
<feature type="transmembrane region" description="Helical" evidence="12">
    <location>
        <begin position="12"/>
        <end position="34"/>
    </location>
</feature>
<dbReference type="PANTHER" id="PTHR24246">
    <property type="entry name" value="OLFACTORY RECEPTOR AND ADENOSINE RECEPTOR"/>
    <property type="match status" value="1"/>
</dbReference>
<feature type="non-terminal residue" evidence="14">
    <location>
        <position position="1"/>
    </location>
</feature>
<evidence type="ECO:0000256" key="9">
    <source>
        <dbReference type="ARBA" id="ARBA00023180"/>
    </source>
</evidence>
<evidence type="ECO:0000256" key="7">
    <source>
        <dbReference type="ARBA" id="ARBA00023139"/>
    </source>
</evidence>
<keyword evidence="5" id="KW-0297">G-protein coupled receptor</keyword>
<keyword evidence="10" id="KW-0807">Transducer</keyword>
<dbReference type="InterPro" id="IPR000276">
    <property type="entry name" value="GPCR_Rhodpsn"/>
</dbReference>
<evidence type="ECO:0000256" key="4">
    <source>
        <dbReference type="ARBA" id="ARBA00022989"/>
    </source>
</evidence>
<keyword evidence="7" id="KW-0564">Palmitate</keyword>
<protein>
    <submittedName>
        <fullName evidence="14">AA3R protein</fullName>
    </submittedName>
</protein>
<feature type="transmembrane region" description="Helical" evidence="12">
    <location>
        <begin position="76"/>
        <end position="101"/>
    </location>
</feature>
<feature type="domain" description="G-protein coupled receptors family 1 profile" evidence="13">
    <location>
        <begin position="26"/>
        <end position="114"/>
    </location>
</feature>
<comment type="caution">
    <text evidence="14">The sequence shown here is derived from an EMBL/GenBank/DDBJ whole genome shotgun (WGS) entry which is preliminary data.</text>
</comment>
<keyword evidence="2" id="KW-1003">Cell membrane</keyword>
<dbReference type="Proteomes" id="UP000537039">
    <property type="component" value="Unassembled WGS sequence"/>
</dbReference>
<dbReference type="GO" id="GO:0045202">
    <property type="term" value="C:synapse"/>
    <property type="evidence" value="ECO:0007669"/>
    <property type="project" value="TreeGrafter"/>
</dbReference>
<evidence type="ECO:0000313" key="15">
    <source>
        <dbReference type="Proteomes" id="UP000537039"/>
    </source>
</evidence>
<dbReference type="SUPFAM" id="SSF81321">
    <property type="entry name" value="Family A G protein-coupled receptor-like"/>
    <property type="match status" value="1"/>
</dbReference>
<accession>A0A7L0AS12</accession>
<keyword evidence="6 12" id="KW-0472">Membrane</keyword>
<keyword evidence="15" id="KW-1185">Reference proteome</keyword>
<evidence type="ECO:0000313" key="14">
    <source>
        <dbReference type="EMBL" id="NXJ37772.1"/>
    </source>
</evidence>
<dbReference type="GO" id="GO:0001609">
    <property type="term" value="F:G protein-coupled adenosine receptor activity"/>
    <property type="evidence" value="ECO:0007669"/>
    <property type="project" value="TreeGrafter"/>
</dbReference>
<evidence type="ECO:0000256" key="10">
    <source>
        <dbReference type="ARBA" id="ARBA00023224"/>
    </source>
</evidence>
<dbReference type="GO" id="GO:0005886">
    <property type="term" value="C:plasma membrane"/>
    <property type="evidence" value="ECO:0007669"/>
    <property type="project" value="UniProtKB-SubCell"/>
</dbReference>
<reference evidence="14 15" key="1">
    <citation type="submission" date="2019-09" db="EMBL/GenBank/DDBJ databases">
        <title>Bird 10,000 Genomes (B10K) Project - Family phase.</title>
        <authorList>
            <person name="Zhang G."/>
        </authorList>
    </citation>
    <scope>NUCLEOTIDE SEQUENCE [LARGE SCALE GENOMIC DNA]</scope>
    <source>
        <strain evidence="14">B10K-DU-001-47</strain>
        <tissue evidence="14">Muscle</tissue>
    </source>
</reference>
<dbReference type="PRINTS" id="PR00237">
    <property type="entry name" value="GPCRRHODOPSN"/>
</dbReference>
<dbReference type="PROSITE" id="PS50262">
    <property type="entry name" value="G_PROTEIN_RECEP_F1_2"/>
    <property type="match status" value="1"/>
</dbReference>
<keyword evidence="4 12" id="KW-1133">Transmembrane helix</keyword>
<evidence type="ECO:0000256" key="1">
    <source>
        <dbReference type="ARBA" id="ARBA00004651"/>
    </source>
</evidence>
<dbReference type="Pfam" id="PF00001">
    <property type="entry name" value="7tm_1"/>
    <property type="match status" value="1"/>
</dbReference>
<evidence type="ECO:0000256" key="3">
    <source>
        <dbReference type="ARBA" id="ARBA00022692"/>
    </source>
</evidence>
<dbReference type="PRINTS" id="PR00555">
    <property type="entry name" value="ADENOSINEA3R"/>
</dbReference>
<dbReference type="AlphaFoldDB" id="A0A7L0AS12"/>
<evidence type="ECO:0000259" key="13">
    <source>
        <dbReference type="PROSITE" id="PS50262"/>
    </source>
</evidence>
<dbReference type="InterPro" id="IPR000466">
    <property type="entry name" value="Adeno_A3_rcpt"/>
</dbReference>
<feature type="non-terminal residue" evidence="14">
    <location>
        <position position="114"/>
    </location>
</feature>
<evidence type="ECO:0000256" key="2">
    <source>
        <dbReference type="ARBA" id="ARBA00022475"/>
    </source>
</evidence>
<dbReference type="InterPro" id="IPR017452">
    <property type="entry name" value="GPCR_Rhodpsn_7TM"/>
</dbReference>
<dbReference type="Gene3D" id="1.20.1070.10">
    <property type="entry name" value="Rhodopsin 7-helix transmembrane proteins"/>
    <property type="match status" value="1"/>
</dbReference>
<organism evidence="14 15">
    <name type="scientific">Ciconia maguari</name>
    <dbReference type="NCBI Taxonomy" id="52777"/>
    <lineage>
        <taxon>Eukaryota</taxon>
        <taxon>Metazoa</taxon>
        <taxon>Chordata</taxon>
        <taxon>Craniata</taxon>
        <taxon>Vertebrata</taxon>
        <taxon>Euteleostomi</taxon>
        <taxon>Archelosauria</taxon>
        <taxon>Archosauria</taxon>
        <taxon>Dinosauria</taxon>
        <taxon>Saurischia</taxon>
        <taxon>Theropoda</taxon>
        <taxon>Coelurosauria</taxon>
        <taxon>Aves</taxon>
        <taxon>Neognathae</taxon>
        <taxon>Neoaves</taxon>
        <taxon>Aequornithes</taxon>
        <taxon>Ciconiiformes</taxon>
        <taxon>Ciconiidae</taxon>
        <taxon>Ciconia</taxon>
    </lineage>
</organism>
<proteinExistence type="predicted"/>
<feature type="transmembrane region" description="Helical" evidence="12">
    <location>
        <begin position="46"/>
        <end position="70"/>
    </location>
</feature>